<dbReference type="InterPro" id="IPR000719">
    <property type="entry name" value="Prot_kinase_dom"/>
</dbReference>
<dbReference type="RefSeq" id="XP_014681871.1">
    <property type="nucleotide sequence ID" value="XM_014826385.1"/>
</dbReference>
<dbReference type="RefSeq" id="XP_014681872.1">
    <property type="nucleotide sequence ID" value="XM_014826386.1"/>
</dbReference>
<organism evidence="16 17">
    <name type="scientific">Priapulus caudatus</name>
    <name type="common">Priapulid worm</name>
    <dbReference type="NCBI Taxonomy" id="37621"/>
    <lineage>
        <taxon>Eukaryota</taxon>
        <taxon>Metazoa</taxon>
        <taxon>Ecdysozoa</taxon>
        <taxon>Scalidophora</taxon>
        <taxon>Priapulida</taxon>
        <taxon>Priapulimorpha</taxon>
        <taxon>Priapulimorphida</taxon>
        <taxon>Priapulidae</taxon>
        <taxon>Priapulus</taxon>
    </lineage>
</organism>
<dbReference type="PRINTS" id="PR00401">
    <property type="entry name" value="SH2DOMAIN"/>
</dbReference>
<comment type="similarity">
    <text evidence="11">Belongs to the protein kinase superfamily. Tyr protein kinase family.</text>
</comment>
<dbReference type="Proteomes" id="UP000695022">
    <property type="component" value="Unplaced"/>
</dbReference>
<dbReference type="SUPFAM" id="SSF50044">
    <property type="entry name" value="SH3-domain"/>
    <property type="match status" value="1"/>
</dbReference>
<dbReference type="InterPro" id="IPR001452">
    <property type="entry name" value="SH3_domain"/>
</dbReference>
<feature type="domain" description="SH2" evidence="13">
    <location>
        <begin position="168"/>
        <end position="260"/>
    </location>
</feature>
<dbReference type="InterPro" id="IPR011009">
    <property type="entry name" value="Kinase-like_dom_sf"/>
</dbReference>
<evidence type="ECO:0000256" key="3">
    <source>
        <dbReference type="ARBA" id="ARBA00022741"/>
    </source>
</evidence>
<proteinExistence type="inferred from homology"/>
<evidence type="ECO:0000256" key="12">
    <source>
        <dbReference type="SAM" id="MobiDB-lite"/>
    </source>
</evidence>
<evidence type="ECO:0000259" key="14">
    <source>
        <dbReference type="PROSITE" id="PS50002"/>
    </source>
</evidence>
<dbReference type="PROSITE" id="PS50001">
    <property type="entry name" value="SH2"/>
    <property type="match status" value="1"/>
</dbReference>
<keyword evidence="3 10" id="KW-0547">Nucleotide-binding</keyword>
<dbReference type="PROSITE" id="PS00107">
    <property type="entry name" value="PROTEIN_KINASE_ATP"/>
    <property type="match status" value="1"/>
</dbReference>
<keyword evidence="4 11" id="KW-0418">Kinase</keyword>
<keyword evidence="5 10" id="KW-0067">ATP-binding</keyword>
<dbReference type="InterPro" id="IPR001245">
    <property type="entry name" value="Ser-Thr/Tyr_kinase_cat_dom"/>
</dbReference>
<dbReference type="PROSITE" id="PS50011">
    <property type="entry name" value="PROTEIN_KINASE_DOM"/>
    <property type="match status" value="1"/>
</dbReference>
<dbReference type="Pfam" id="PF00017">
    <property type="entry name" value="SH2"/>
    <property type="match status" value="1"/>
</dbReference>
<dbReference type="PRINTS" id="PR00109">
    <property type="entry name" value="TYRKINASE"/>
</dbReference>
<dbReference type="InterPro" id="IPR008266">
    <property type="entry name" value="Tyr_kinase_AS"/>
</dbReference>
<gene>
    <name evidence="17 18" type="primary">LOC106821533</name>
</gene>
<dbReference type="InterPro" id="IPR036028">
    <property type="entry name" value="SH3-like_dom_sf"/>
</dbReference>
<dbReference type="SMART" id="SM00252">
    <property type="entry name" value="SH2"/>
    <property type="match status" value="1"/>
</dbReference>
<reference evidence="17 18" key="1">
    <citation type="submission" date="2025-05" db="UniProtKB">
        <authorList>
            <consortium name="RefSeq"/>
        </authorList>
    </citation>
    <scope>IDENTIFICATION</scope>
</reference>
<feature type="region of interest" description="Disordered" evidence="12">
    <location>
        <begin position="1"/>
        <end position="24"/>
    </location>
</feature>
<dbReference type="Gene3D" id="3.30.505.10">
    <property type="entry name" value="SH2 domain"/>
    <property type="match status" value="1"/>
</dbReference>
<evidence type="ECO:0000259" key="15">
    <source>
        <dbReference type="PROSITE" id="PS50011"/>
    </source>
</evidence>
<accession>A0ABM1FBQ0</accession>
<evidence type="ECO:0000256" key="8">
    <source>
        <dbReference type="PROSITE-ProRule" id="PRU00191"/>
    </source>
</evidence>
<dbReference type="InterPro" id="IPR000980">
    <property type="entry name" value="SH2"/>
</dbReference>
<dbReference type="CDD" id="cd11845">
    <property type="entry name" value="SH3_Src_like"/>
    <property type="match status" value="1"/>
</dbReference>
<dbReference type="Gene3D" id="3.30.200.20">
    <property type="entry name" value="Phosphorylase Kinase, domain 1"/>
    <property type="match status" value="1"/>
</dbReference>
<evidence type="ECO:0000256" key="4">
    <source>
        <dbReference type="ARBA" id="ARBA00022777"/>
    </source>
</evidence>
<comment type="catalytic activity">
    <reaction evidence="7 11">
        <text>L-tyrosyl-[protein] + ATP = O-phospho-L-tyrosyl-[protein] + ADP + H(+)</text>
        <dbReference type="Rhea" id="RHEA:10596"/>
        <dbReference type="Rhea" id="RHEA-COMP:10136"/>
        <dbReference type="Rhea" id="RHEA-COMP:20101"/>
        <dbReference type="ChEBI" id="CHEBI:15378"/>
        <dbReference type="ChEBI" id="CHEBI:30616"/>
        <dbReference type="ChEBI" id="CHEBI:46858"/>
        <dbReference type="ChEBI" id="CHEBI:61978"/>
        <dbReference type="ChEBI" id="CHEBI:456216"/>
        <dbReference type="EC" id="2.7.10.2"/>
    </reaction>
</comment>
<evidence type="ECO:0000256" key="10">
    <source>
        <dbReference type="PROSITE-ProRule" id="PRU10141"/>
    </source>
</evidence>
<dbReference type="GeneID" id="106821533"/>
<dbReference type="PROSITE" id="PS00109">
    <property type="entry name" value="PROTEIN_KINASE_TYR"/>
    <property type="match status" value="1"/>
</dbReference>
<dbReference type="Pfam" id="PF00018">
    <property type="entry name" value="SH3_1"/>
    <property type="match status" value="1"/>
</dbReference>
<keyword evidence="2 11" id="KW-0808">Transferase</keyword>
<dbReference type="SMART" id="SM00219">
    <property type="entry name" value="TyrKc"/>
    <property type="match status" value="1"/>
</dbReference>
<evidence type="ECO:0000313" key="16">
    <source>
        <dbReference type="Proteomes" id="UP000695022"/>
    </source>
</evidence>
<evidence type="ECO:0000313" key="17">
    <source>
        <dbReference type="RefSeq" id="XP_014681871.1"/>
    </source>
</evidence>
<protein>
    <recommendedName>
        <fullName evidence="11">Tyrosine-protein kinase</fullName>
        <ecNumber evidence="11">2.7.10.2</ecNumber>
    </recommendedName>
</protein>
<evidence type="ECO:0000256" key="2">
    <source>
        <dbReference type="ARBA" id="ARBA00022679"/>
    </source>
</evidence>
<name>A0ABM1FBQ0_PRICU</name>
<keyword evidence="6 11" id="KW-0829">Tyrosine-protein kinase</keyword>
<feature type="binding site" evidence="10">
    <location>
        <position position="315"/>
    </location>
    <ligand>
        <name>ATP</name>
        <dbReference type="ChEBI" id="CHEBI:30616"/>
    </ligand>
</feature>
<evidence type="ECO:0000256" key="5">
    <source>
        <dbReference type="ARBA" id="ARBA00022840"/>
    </source>
</evidence>
<feature type="domain" description="SH3" evidence="14">
    <location>
        <begin position="101"/>
        <end position="162"/>
    </location>
</feature>
<dbReference type="PANTHER" id="PTHR24418">
    <property type="entry name" value="TYROSINE-PROTEIN KINASE"/>
    <property type="match status" value="1"/>
</dbReference>
<evidence type="ECO:0000313" key="18">
    <source>
        <dbReference type="RefSeq" id="XP_014681872.1"/>
    </source>
</evidence>
<feature type="domain" description="Protein kinase" evidence="15">
    <location>
        <begin position="287"/>
        <end position="541"/>
    </location>
</feature>
<dbReference type="Gene3D" id="2.30.30.40">
    <property type="entry name" value="SH3 Domains"/>
    <property type="match status" value="1"/>
</dbReference>
<sequence length="555" mass="62981">MGNCFSRSSRRSSQKAMTNLSGEPNLGLGLGQLGMGPGQVTITHHPQATGGLSFAPQETQSLVPVHDAIGHAQINRNGSMNSAVSVGNNSDRPEIVRQPGSNLRIYVALYDYEARTDEDLSFRKGENLEILNDTQGDWWLARSKSSKREGYIPSNYVAKLRSVEAEDWYFGKIKRVEAEKRLLIPGNEHGAFLIRDSESRRNDYSLSVRDGDTVKHYRIRQLDEGGFFIARRTTFRDLQELVAHYTKDADGLCVNLRKACIRTETPQTEGLSHKLIGDQWEIDRRSLRFTRKLGQGQFGEVWEGLWNNTTPVAIKTLKPGTMDPKDFLAEAQIMKKLRHPKLIQLYAVCTLEEPIYIITELMKYGSLLEYLQTVRGRAMKLPNLIDMAAQIAAGMAYLESQNYIHRDLAARNILVGESNIVKIADFGLARLIKEDEYEARVGARFPIKWTAPEAANYNRFTIKSDVWSFGILLTELVTYGRIPYPGMTNAEVLHQVEHGYRMPAPPGCPHALYEIMLDCWRKEELERPTFETLQWKLEDFFTLEGSEYKEASAAH</sequence>
<keyword evidence="8" id="KW-0727">SH2 domain</keyword>
<dbReference type="InterPro" id="IPR050198">
    <property type="entry name" value="Non-receptor_tyrosine_kinases"/>
</dbReference>
<dbReference type="InterPro" id="IPR020635">
    <property type="entry name" value="Tyr_kinase_cat_dom"/>
</dbReference>
<keyword evidence="1 9" id="KW-0728">SH3 domain</keyword>
<dbReference type="InterPro" id="IPR017441">
    <property type="entry name" value="Protein_kinase_ATP_BS"/>
</dbReference>
<keyword evidence="16" id="KW-1185">Reference proteome</keyword>
<dbReference type="PRINTS" id="PR00452">
    <property type="entry name" value="SH3DOMAIN"/>
</dbReference>
<evidence type="ECO:0000256" key="7">
    <source>
        <dbReference type="ARBA" id="ARBA00051245"/>
    </source>
</evidence>
<evidence type="ECO:0000256" key="1">
    <source>
        <dbReference type="ARBA" id="ARBA00022443"/>
    </source>
</evidence>
<dbReference type="CDD" id="cd05068">
    <property type="entry name" value="PTKc_Frk_like"/>
    <property type="match status" value="1"/>
</dbReference>
<dbReference type="PROSITE" id="PS50002">
    <property type="entry name" value="SH3"/>
    <property type="match status" value="1"/>
</dbReference>
<dbReference type="SUPFAM" id="SSF56112">
    <property type="entry name" value="Protein kinase-like (PK-like)"/>
    <property type="match status" value="1"/>
</dbReference>
<evidence type="ECO:0000256" key="6">
    <source>
        <dbReference type="ARBA" id="ARBA00023137"/>
    </source>
</evidence>
<dbReference type="SUPFAM" id="SSF55550">
    <property type="entry name" value="SH2 domain"/>
    <property type="match status" value="1"/>
</dbReference>
<evidence type="ECO:0000256" key="11">
    <source>
        <dbReference type="RuleBase" id="RU362096"/>
    </source>
</evidence>
<dbReference type="Pfam" id="PF07714">
    <property type="entry name" value="PK_Tyr_Ser-Thr"/>
    <property type="match status" value="1"/>
</dbReference>
<dbReference type="Gene3D" id="1.10.510.10">
    <property type="entry name" value="Transferase(Phosphotransferase) domain 1"/>
    <property type="match status" value="1"/>
</dbReference>
<evidence type="ECO:0000256" key="9">
    <source>
        <dbReference type="PROSITE-ProRule" id="PRU00192"/>
    </source>
</evidence>
<dbReference type="SMART" id="SM00326">
    <property type="entry name" value="SH3"/>
    <property type="match status" value="1"/>
</dbReference>
<dbReference type="InterPro" id="IPR036860">
    <property type="entry name" value="SH2_dom_sf"/>
</dbReference>
<dbReference type="EC" id="2.7.10.2" evidence="11"/>
<evidence type="ECO:0000259" key="13">
    <source>
        <dbReference type="PROSITE" id="PS50001"/>
    </source>
</evidence>